<dbReference type="Proteomes" id="UP000186955">
    <property type="component" value="Unassembled WGS sequence"/>
</dbReference>
<accession>A0A1Q5TK37</accession>
<sequence length="229" mass="25187">MGDYQNRSDSMRSARKRRFASRIKNSHPVQPTRSSATQPGFVAMSASSTPSERRPYKPVKHSGTEVSGAYQFAGTPQSCTAECDAFITYKALSKSYLRSHNSFWIGLISTCAVYLGLAFSDMTKMLGDVVGGPQSASAERSSAVEASFRALLSVYGAHISRSSQPWCRPKKLALLRRHSINGIPHSKEEPHISGRSSLFRQIDPEAEGVQVADLLKLYARILKGFREAL</sequence>
<evidence type="ECO:0000256" key="1">
    <source>
        <dbReference type="SAM" id="MobiDB-lite"/>
    </source>
</evidence>
<evidence type="ECO:0000256" key="2">
    <source>
        <dbReference type="SAM" id="Phobius"/>
    </source>
</evidence>
<keyword evidence="2" id="KW-1133">Transmembrane helix</keyword>
<evidence type="ECO:0000313" key="3">
    <source>
        <dbReference type="EMBL" id="OKP00593.1"/>
    </source>
</evidence>
<keyword evidence="2" id="KW-0472">Membrane</keyword>
<feature type="compositionally biased region" description="Polar residues" evidence="1">
    <location>
        <begin position="27"/>
        <end position="38"/>
    </location>
</feature>
<feature type="transmembrane region" description="Helical" evidence="2">
    <location>
        <begin position="102"/>
        <end position="119"/>
    </location>
</feature>
<feature type="region of interest" description="Disordered" evidence="1">
    <location>
        <begin position="1"/>
        <end position="62"/>
    </location>
</feature>
<evidence type="ECO:0000313" key="4">
    <source>
        <dbReference type="Proteomes" id="UP000186955"/>
    </source>
</evidence>
<keyword evidence="4" id="KW-1185">Reference proteome</keyword>
<keyword evidence="2" id="KW-0812">Transmembrane</keyword>
<comment type="caution">
    <text evidence="3">The sequence shown here is derived from an EMBL/GenBank/DDBJ whole genome shotgun (WGS) entry which is preliminary data.</text>
</comment>
<name>A0A1Q5TK37_9EURO</name>
<proteinExistence type="predicted"/>
<feature type="compositionally biased region" description="Basic residues" evidence="1">
    <location>
        <begin position="13"/>
        <end position="25"/>
    </location>
</feature>
<gene>
    <name evidence="3" type="ORF">PENSUB_7738</name>
</gene>
<dbReference type="AlphaFoldDB" id="A0A1Q5TK37"/>
<reference evidence="3 4" key="1">
    <citation type="submission" date="2016-10" db="EMBL/GenBank/DDBJ databases">
        <title>Genome sequence of the ascomycete fungus Penicillium subrubescens.</title>
        <authorList>
            <person name="De Vries R.P."/>
            <person name="Peng M."/>
            <person name="Dilokpimol A."/>
            <person name="Hilden K."/>
            <person name="Makela M.R."/>
            <person name="Grigoriev I."/>
            <person name="Riley R."/>
            <person name="Granchi Z."/>
        </authorList>
    </citation>
    <scope>NUCLEOTIDE SEQUENCE [LARGE SCALE GENOMIC DNA]</scope>
    <source>
        <strain evidence="3 4">CBS 132785</strain>
    </source>
</reference>
<protein>
    <submittedName>
        <fullName evidence="3">Uncharacterized protein</fullName>
    </submittedName>
</protein>
<dbReference type="EMBL" id="MNBE01000645">
    <property type="protein sequence ID" value="OKP00593.1"/>
    <property type="molecule type" value="Genomic_DNA"/>
</dbReference>
<organism evidence="3 4">
    <name type="scientific">Penicillium subrubescens</name>
    <dbReference type="NCBI Taxonomy" id="1316194"/>
    <lineage>
        <taxon>Eukaryota</taxon>
        <taxon>Fungi</taxon>
        <taxon>Dikarya</taxon>
        <taxon>Ascomycota</taxon>
        <taxon>Pezizomycotina</taxon>
        <taxon>Eurotiomycetes</taxon>
        <taxon>Eurotiomycetidae</taxon>
        <taxon>Eurotiales</taxon>
        <taxon>Aspergillaceae</taxon>
        <taxon>Penicillium</taxon>
    </lineage>
</organism>